<organism evidence="2 3">
    <name type="scientific">Drechmeria coniospora</name>
    <name type="common">Nematophagous fungus</name>
    <name type="synonym">Meria coniospora</name>
    <dbReference type="NCBI Taxonomy" id="98403"/>
    <lineage>
        <taxon>Eukaryota</taxon>
        <taxon>Fungi</taxon>
        <taxon>Dikarya</taxon>
        <taxon>Ascomycota</taxon>
        <taxon>Pezizomycotina</taxon>
        <taxon>Sordariomycetes</taxon>
        <taxon>Hypocreomycetidae</taxon>
        <taxon>Hypocreales</taxon>
        <taxon>Ophiocordycipitaceae</taxon>
        <taxon>Drechmeria</taxon>
    </lineage>
</organism>
<keyword evidence="3" id="KW-1185">Reference proteome</keyword>
<dbReference type="Proteomes" id="UP000076580">
    <property type="component" value="Chromosome 02"/>
</dbReference>
<evidence type="ECO:0000313" key="3">
    <source>
        <dbReference type="Proteomes" id="UP000076580"/>
    </source>
</evidence>
<comment type="caution">
    <text evidence="2">The sequence shown here is derived from an EMBL/GenBank/DDBJ whole genome shotgun (WGS) entry which is preliminary data.</text>
</comment>
<reference evidence="2 3" key="1">
    <citation type="journal article" date="2016" name="Sci. Rep.">
        <title>Insights into Adaptations to a Near-Obligate Nematode Endoparasitic Lifestyle from the Finished Genome of Drechmeria coniospora.</title>
        <authorList>
            <person name="Zhang L."/>
            <person name="Zhou Z."/>
            <person name="Guo Q."/>
            <person name="Fokkens L."/>
            <person name="Miskei M."/>
            <person name="Pocsi I."/>
            <person name="Zhang W."/>
            <person name="Chen M."/>
            <person name="Wang L."/>
            <person name="Sun Y."/>
            <person name="Donzelli B.G."/>
            <person name="Gibson D.M."/>
            <person name="Nelson D.R."/>
            <person name="Luo J.G."/>
            <person name="Rep M."/>
            <person name="Liu H."/>
            <person name="Yang S."/>
            <person name="Wang J."/>
            <person name="Krasnoff S.B."/>
            <person name="Xu Y."/>
            <person name="Molnar I."/>
            <person name="Lin M."/>
        </authorList>
    </citation>
    <scope>NUCLEOTIDE SEQUENCE [LARGE SCALE GENOMIC DNA]</scope>
    <source>
        <strain evidence="2 3">ARSEF 6962</strain>
    </source>
</reference>
<sequence>MQVLTASTYNYRDLVHAHDHPCAPGEHRQTMPTQSQHCSTCVPLCGPFLYMYVPPSMRAGQALQDDGAPYRQAVEAAPRRQRQTPRCQGRADTDRNGGTSTQKDARSVGLSSMHTRAGRPRSSRFPPSPPNTTLLTMARPPERSAKPTARPRLRSVPPRWMPANSNPSSLVLAAEYEARGRGGRAGASRLEPAHERRSLALPPDDRHAPRREGAGSTWAARLDGCAFQSWHGGGDDERGQRGKGGGSVRSKPVPADRPERGGQGGDGECEVALRPL</sequence>
<gene>
    <name evidence="2" type="ORF">DCS_05330</name>
</gene>
<dbReference type="RefSeq" id="XP_040657669.1">
    <property type="nucleotide sequence ID" value="XM_040802636.1"/>
</dbReference>
<dbReference type="GeneID" id="63717973"/>
<accession>A0A151GMI1</accession>
<dbReference type="AlphaFoldDB" id="A0A151GMI1"/>
<name>A0A151GMI1_DRECN</name>
<proteinExistence type="predicted"/>
<feature type="region of interest" description="Disordered" evidence="1">
    <location>
        <begin position="74"/>
        <end position="164"/>
    </location>
</feature>
<evidence type="ECO:0000256" key="1">
    <source>
        <dbReference type="SAM" id="MobiDB-lite"/>
    </source>
</evidence>
<dbReference type="InParanoid" id="A0A151GMI1"/>
<dbReference type="EMBL" id="LAYC01000002">
    <property type="protein sequence ID" value="KYK58317.1"/>
    <property type="molecule type" value="Genomic_DNA"/>
</dbReference>
<feature type="compositionally biased region" description="Basic and acidic residues" evidence="1">
    <location>
        <begin position="191"/>
        <end position="213"/>
    </location>
</feature>
<protein>
    <submittedName>
        <fullName evidence="2">Uncharacterized protein</fullName>
    </submittedName>
</protein>
<evidence type="ECO:0000313" key="2">
    <source>
        <dbReference type="EMBL" id="KYK58317.1"/>
    </source>
</evidence>
<feature type="region of interest" description="Disordered" evidence="1">
    <location>
        <begin position="183"/>
        <end position="276"/>
    </location>
</feature>